<protein>
    <submittedName>
        <fullName evidence="8">Transporter substrate-binding domain-containing protein</fullName>
    </submittedName>
</protein>
<evidence type="ECO:0000313" key="8">
    <source>
        <dbReference type="EMBL" id="MBF9129726.1"/>
    </source>
</evidence>
<comment type="similarity">
    <text evidence="1 4">Belongs to the bacterial solute-binding protein 3 family.</text>
</comment>
<accession>A0ABS0GU75</accession>
<comment type="caution">
    <text evidence="8">The sequence shown here is derived from an EMBL/GenBank/DDBJ whole genome shotgun (WGS) entry which is preliminary data.</text>
</comment>
<evidence type="ECO:0000256" key="5">
    <source>
        <dbReference type="SAM" id="MobiDB-lite"/>
    </source>
</evidence>
<keyword evidence="2" id="KW-0813">Transport</keyword>
<feature type="region of interest" description="Disordered" evidence="5">
    <location>
        <begin position="290"/>
        <end position="314"/>
    </location>
</feature>
<keyword evidence="9" id="KW-1185">Reference proteome</keyword>
<dbReference type="Pfam" id="PF00497">
    <property type="entry name" value="SBP_bac_3"/>
    <property type="match status" value="1"/>
</dbReference>
<name>A0ABS0GU75_9ACTN</name>
<dbReference type="SMART" id="SM00062">
    <property type="entry name" value="PBPb"/>
    <property type="match status" value="1"/>
</dbReference>
<keyword evidence="3 6" id="KW-0732">Signal</keyword>
<dbReference type="SUPFAM" id="SSF53850">
    <property type="entry name" value="Periplasmic binding protein-like II"/>
    <property type="match status" value="1"/>
</dbReference>
<evidence type="ECO:0000256" key="1">
    <source>
        <dbReference type="ARBA" id="ARBA00010333"/>
    </source>
</evidence>
<proteinExistence type="inferred from homology"/>
<feature type="chain" id="PRO_5046698263" evidence="6">
    <location>
        <begin position="30"/>
        <end position="314"/>
    </location>
</feature>
<feature type="signal peptide" evidence="6">
    <location>
        <begin position="1"/>
        <end position="29"/>
    </location>
</feature>
<evidence type="ECO:0000313" key="9">
    <source>
        <dbReference type="Proteomes" id="UP000638560"/>
    </source>
</evidence>
<dbReference type="PANTHER" id="PTHR30085">
    <property type="entry name" value="AMINO ACID ABC TRANSPORTER PERMEASE"/>
    <property type="match status" value="1"/>
</dbReference>
<dbReference type="PROSITE" id="PS01039">
    <property type="entry name" value="SBP_BACTERIAL_3"/>
    <property type="match status" value="1"/>
</dbReference>
<evidence type="ECO:0000256" key="4">
    <source>
        <dbReference type="RuleBase" id="RU003744"/>
    </source>
</evidence>
<dbReference type="PANTHER" id="PTHR30085:SF6">
    <property type="entry name" value="ABC TRANSPORTER GLUTAMINE-BINDING PROTEIN GLNH"/>
    <property type="match status" value="1"/>
</dbReference>
<dbReference type="Proteomes" id="UP000638560">
    <property type="component" value="Unassembled WGS sequence"/>
</dbReference>
<dbReference type="InterPro" id="IPR001638">
    <property type="entry name" value="Solute-binding_3/MltF_N"/>
</dbReference>
<dbReference type="EMBL" id="JADPUN010000130">
    <property type="protein sequence ID" value="MBF9129726.1"/>
    <property type="molecule type" value="Genomic_DNA"/>
</dbReference>
<dbReference type="PROSITE" id="PS51257">
    <property type="entry name" value="PROKAR_LIPOPROTEIN"/>
    <property type="match status" value="1"/>
</dbReference>
<feature type="domain" description="Solute-binding protein family 3/N-terminal" evidence="7">
    <location>
        <begin position="56"/>
        <end position="289"/>
    </location>
</feature>
<dbReference type="InterPro" id="IPR051455">
    <property type="entry name" value="Bact_solute-bind_prot3"/>
</dbReference>
<dbReference type="Gene3D" id="3.40.190.10">
    <property type="entry name" value="Periplasmic binding protein-like II"/>
    <property type="match status" value="2"/>
</dbReference>
<reference evidence="8 9" key="1">
    <citation type="submission" date="2020-11" db="EMBL/GenBank/DDBJ databases">
        <title>A novel isolate from a Black sea contaminated sediment with potential to produce alkanes: Plantactinospora alkalitolerans sp. nov.</title>
        <authorList>
            <person name="Carro L."/>
            <person name="Veyisoglu A."/>
            <person name="Guven K."/>
            <person name="Schumann P."/>
            <person name="Klenk H.-P."/>
            <person name="Sahin N."/>
        </authorList>
    </citation>
    <scope>NUCLEOTIDE SEQUENCE [LARGE SCALE GENOMIC DNA]</scope>
    <source>
        <strain evidence="8 9">S1510</strain>
    </source>
</reference>
<evidence type="ECO:0000259" key="7">
    <source>
        <dbReference type="SMART" id="SM00062"/>
    </source>
</evidence>
<dbReference type="InterPro" id="IPR018313">
    <property type="entry name" value="SBP_3_CS"/>
</dbReference>
<evidence type="ECO:0000256" key="2">
    <source>
        <dbReference type="ARBA" id="ARBA00022448"/>
    </source>
</evidence>
<organism evidence="8 9">
    <name type="scientific">Plantactinospora alkalitolerans</name>
    <dbReference type="NCBI Taxonomy" id="2789879"/>
    <lineage>
        <taxon>Bacteria</taxon>
        <taxon>Bacillati</taxon>
        <taxon>Actinomycetota</taxon>
        <taxon>Actinomycetes</taxon>
        <taxon>Micromonosporales</taxon>
        <taxon>Micromonosporaceae</taxon>
        <taxon>Plantactinospora</taxon>
    </lineage>
</organism>
<gene>
    <name evidence="8" type="ORF">I0C86_12265</name>
</gene>
<evidence type="ECO:0000256" key="6">
    <source>
        <dbReference type="SAM" id="SignalP"/>
    </source>
</evidence>
<evidence type="ECO:0000256" key="3">
    <source>
        <dbReference type="ARBA" id="ARBA00022729"/>
    </source>
</evidence>
<sequence>MINASLRGRVRLLATTTAVVLTLLLAAGAGCDSQREPDLPSVQEKLEQTHIFGQSKLRIGVATYEPLMGVLENNKLVGFDIDIARYIAASLGYEGESAIQFVHLATEDRIPALQSGQVDIVVSSFSITEERQKLVSFAGPYFVTTQEVMVPVALKSKIRTIEDLRNPNYRVCVGGGSTTEAELEKHGIKTLVVKNVRDCVDGMRNRKNLYDAVSSDETILAGFRSMYPTEFEIVDLPFGTSEQLGVGVPISDPALRDLIAYFLHQSYLAGRSGKTSPWLTAYHQNLGPWLDGEREQPPPLNVPELVDFDDKAPV</sequence>